<keyword evidence="5 9" id="KW-0812">Transmembrane</keyword>
<evidence type="ECO:0000256" key="5">
    <source>
        <dbReference type="ARBA" id="ARBA00022692"/>
    </source>
</evidence>
<comment type="similarity">
    <text evidence="2 9">Belongs to the CN hydrolase family. Apolipoprotein N-acyltransferase subfamily.</text>
</comment>
<evidence type="ECO:0000256" key="1">
    <source>
        <dbReference type="ARBA" id="ARBA00004651"/>
    </source>
</evidence>
<dbReference type="InterPro" id="IPR003010">
    <property type="entry name" value="C-N_Hydrolase"/>
</dbReference>
<dbReference type="SUPFAM" id="SSF56317">
    <property type="entry name" value="Carbon-nitrogen hydrolase"/>
    <property type="match status" value="1"/>
</dbReference>
<dbReference type="Gene3D" id="3.60.110.10">
    <property type="entry name" value="Carbon-nitrogen hydrolase"/>
    <property type="match status" value="1"/>
</dbReference>
<proteinExistence type="inferred from homology"/>
<organism evidence="11 12">
    <name type="scientific">Termitidicoccus mucosus</name>
    <dbReference type="NCBI Taxonomy" id="1184151"/>
    <lineage>
        <taxon>Bacteria</taxon>
        <taxon>Pseudomonadati</taxon>
        <taxon>Verrucomicrobiota</taxon>
        <taxon>Opitutia</taxon>
        <taxon>Opitutales</taxon>
        <taxon>Opitutaceae</taxon>
        <taxon>Termitidicoccus</taxon>
    </lineage>
</organism>
<reference evidence="11 12" key="1">
    <citation type="submission" date="2016-01" db="EMBL/GenBank/DDBJ databases">
        <title>High potential of lignocellulose degradation of a new Verrucomicrobia species.</title>
        <authorList>
            <person name="Wang Y."/>
            <person name="Shi Y."/>
            <person name="Qiu Z."/>
            <person name="Liu S."/>
            <person name="Yang H."/>
        </authorList>
    </citation>
    <scope>NUCLEOTIDE SEQUENCE [LARGE SCALE GENOMIC DNA]</scope>
    <source>
        <strain evidence="11 12">TSB47</strain>
    </source>
</reference>
<protein>
    <recommendedName>
        <fullName evidence="9">Apolipoprotein N-acyltransferase</fullName>
        <shortName evidence="9">ALP N-acyltransferase</shortName>
        <ecNumber evidence="9">2.3.1.269</ecNumber>
    </recommendedName>
</protein>
<keyword evidence="8 9" id="KW-0012">Acyltransferase</keyword>
<dbReference type="STRING" id="1184151.AW736_13080"/>
<dbReference type="EMBL" id="LRRQ01000095">
    <property type="protein sequence ID" value="OAM89443.1"/>
    <property type="molecule type" value="Genomic_DNA"/>
</dbReference>
<accession>A0A178IHH9</accession>
<evidence type="ECO:0000259" key="10">
    <source>
        <dbReference type="PROSITE" id="PS50263"/>
    </source>
</evidence>
<feature type="transmembrane region" description="Helical" evidence="9">
    <location>
        <begin position="87"/>
        <end position="111"/>
    </location>
</feature>
<comment type="subcellular location">
    <subcellularLocation>
        <location evidence="1 9">Cell membrane</location>
        <topology evidence="1 9">Multi-pass membrane protein</topology>
    </subcellularLocation>
</comment>
<comment type="caution">
    <text evidence="11">The sequence shown here is derived from an EMBL/GenBank/DDBJ whole genome shotgun (WGS) entry which is preliminary data.</text>
</comment>
<dbReference type="PROSITE" id="PS50263">
    <property type="entry name" value="CN_HYDROLASE"/>
    <property type="match status" value="1"/>
</dbReference>
<dbReference type="GO" id="GO:0005886">
    <property type="term" value="C:plasma membrane"/>
    <property type="evidence" value="ECO:0007669"/>
    <property type="project" value="UniProtKB-SubCell"/>
</dbReference>
<evidence type="ECO:0000256" key="4">
    <source>
        <dbReference type="ARBA" id="ARBA00022679"/>
    </source>
</evidence>
<dbReference type="HAMAP" id="MF_01148">
    <property type="entry name" value="Lnt"/>
    <property type="match status" value="1"/>
</dbReference>
<dbReference type="Pfam" id="PF00795">
    <property type="entry name" value="CN_hydrolase"/>
    <property type="match status" value="1"/>
</dbReference>
<comment type="function">
    <text evidence="9">Catalyzes the phospholipid dependent N-acylation of the N-terminal cysteine of apolipoprotein, the last step in lipoprotein maturation.</text>
</comment>
<keyword evidence="7 9" id="KW-0472">Membrane</keyword>
<comment type="pathway">
    <text evidence="9">Protein modification; lipoprotein biosynthesis (N-acyl transfer).</text>
</comment>
<dbReference type="Proteomes" id="UP000078486">
    <property type="component" value="Unassembled WGS sequence"/>
</dbReference>
<feature type="transmembrane region" description="Helical" evidence="9">
    <location>
        <begin position="161"/>
        <end position="187"/>
    </location>
</feature>
<dbReference type="PANTHER" id="PTHR38686:SF1">
    <property type="entry name" value="APOLIPOPROTEIN N-ACYLTRANSFERASE"/>
    <property type="match status" value="1"/>
</dbReference>
<dbReference type="InterPro" id="IPR036526">
    <property type="entry name" value="C-N_Hydrolase_sf"/>
</dbReference>
<dbReference type="Pfam" id="PF20154">
    <property type="entry name" value="LNT_N"/>
    <property type="match status" value="1"/>
</dbReference>
<feature type="transmembrane region" description="Helical" evidence="9">
    <location>
        <begin position="61"/>
        <end position="81"/>
    </location>
</feature>
<keyword evidence="12" id="KW-1185">Reference proteome</keyword>
<dbReference type="GO" id="GO:0016410">
    <property type="term" value="F:N-acyltransferase activity"/>
    <property type="evidence" value="ECO:0007669"/>
    <property type="project" value="UniProtKB-UniRule"/>
</dbReference>
<dbReference type="GO" id="GO:0042158">
    <property type="term" value="P:lipoprotein biosynthetic process"/>
    <property type="evidence" value="ECO:0007669"/>
    <property type="project" value="UniProtKB-UniRule"/>
</dbReference>
<keyword evidence="4 9" id="KW-0808">Transferase</keyword>
<feature type="domain" description="CN hydrolase" evidence="10">
    <location>
        <begin position="241"/>
        <end position="498"/>
    </location>
</feature>
<dbReference type="PANTHER" id="PTHR38686">
    <property type="entry name" value="APOLIPOPROTEIN N-ACYLTRANSFERASE"/>
    <property type="match status" value="1"/>
</dbReference>
<dbReference type="InterPro" id="IPR004563">
    <property type="entry name" value="Apolipo_AcylTrfase"/>
</dbReference>
<dbReference type="AlphaFoldDB" id="A0A178IHH9"/>
<evidence type="ECO:0000256" key="9">
    <source>
        <dbReference type="HAMAP-Rule" id="MF_01148"/>
    </source>
</evidence>
<feature type="transmembrane region" description="Helical" evidence="9">
    <location>
        <begin position="515"/>
        <end position="534"/>
    </location>
</feature>
<comment type="catalytic activity">
    <reaction evidence="9">
        <text>N-terminal S-1,2-diacyl-sn-glyceryl-L-cysteinyl-[lipoprotein] + a glycerophospholipid = N-acyl-S-1,2-diacyl-sn-glyceryl-L-cysteinyl-[lipoprotein] + a 2-acyl-sn-glycero-3-phospholipid + H(+)</text>
        <dbReference type="Rhea" id="RHEA:48228"/>
        <dbReference type="Rhea" id="RHEA-COMP:14681"/>
        <dbReference type="Rhea" id="RHEA-COMP:14684"/>
        <dbReference type="ChEBI" id="CHEBI:15378"/>
        <dbReference type="ChEBI" id="CHEBI:136912"/>
        <dbReference type="ChEBI" id="CHEBI:140656"/>
        <dbReference type="ChEBI" id="CHEBI:140657"/>
        <dbReference type="ChEBI" id="CHEBI:140660"/>
        <dbReference type="EC" id="2.3.1.269"/>
    </reaction>
</comment>
<evidence type="ECO:0000256" key="3">
    <source>
        <dbReference type="ARBA" id="ARBA00022475"/>
    </source>
</evidence>
<feature type="transmembrane region" description="Helical" evidence="9">
    <location>
        <begin position="123"/>
        <end position="141"/>
    </location>
</feature>
<evidence type="ECO:0000313" key="11">
    <source>
        <dbReference type="EMBL" id="OAM89443.1"/>
    </source>
</evidence>
<evidence type="ECO:0000256" key="2">
    <source>
        <dbReference type="ARBA" id="ARBA00010065"/>
    </source>
</evidence>
<evidence type="ECO:0000256" key="6">
    <source>
        <dbReference type="ARBA" id="ARBA00022989"/>
    </source>
</evidence>
<feature type="transmembrane region" description="Helical" evidence="9">
    <location>
        <begin position="12"/>
        <end position="31"/>
    </location>
</feature>
<keyword evidence="3 9" id="KW-1003">Cell membrane</keyword>
<dbReference type="InterPro" id="IPR045378">
    <property type="entry name" value="LNT_N"/>
</dbReference>
<dbReference type="CDD" id="cd07571">
    <property type="entry name" value="ALP_N-acyl_transferase"/>
    <property type="match status" value="1"/>
</dbReference>
<evidence type="ECO:0000313" key="12">
    <source>
        <dbReference type="Proteomes" id="UP000078486"/>
    </source>
</evidence>
<dbReference type="UniPathway" id="UPA00666"/>
<evidence type="ECO:0000256" key="7">
    <source>
        <dbReference type="ARBA" id="ARBA00023136"/>
    </source>
</evidence>
<evidence type="ECO:0000256" key="8">
    <source>
        <dbReference type="ARBA" id="ARBA00023315"/>
    </source>
</evidence>
<feature type="transmembrane region" description="Helical" evidence="9">
    <location>
        <begin position="37"/>
        <end position="54"/>
    </location>
</feature>
<dbReference type="EC" id="2.3.1.269" evidence="9"/>
<sequence length="543" mass="60525">MFNTGPSYWQTNAWWMAPLAVFALTVAMTVFSFPPFNAGELAYIFAVPAIFWAFKRPRLKVFLPVVFGAQAAAWTILLAWLHNVTWLGLFLLGPFVGAWIGLWYAAVWWAAPRALGKPAPVRVAIMLGLAGLWVLIEWTRLWFLSGFPWLPLAASQWTRPFLLQVAAVTGAGGISFVLICFNLGAAAGLYRLFFERELKGLRRRSPEFMAALLVLGTSFLWVGDYMDSSGRRERVALIAVVEPNIPQAVKWDPAKADGILDALAKLTERASLTFPDLILWPESAMPFALKGDGPEARQWVESLARRVNTPLLIGGDSVETLPDGTRAWYNAAFVVDPEAGLREHYYKKRHLVPFGEYVPFRPLLGWLSKITDVGEGDFHPGGISGPLICGTRRTDVFAAGPLICYEDIFPNLTRDNTELGADLHVVLTNNGWFGQGGAAWQHAAHSILRAVETRRPVVRCSNGGWNGWIDEFGRTHDVMTNPDGSIYLRGTHTFDVRRSTSWKERETFYVRHGDWFLWACAGLLVLGLAAVRFGHLRVASRPD</sequence>
<keyword evidence="6 9" id="KW-1133">Transmembrane helix</keyword>
<name>A0A178IHH9_9BACT</name>
<dbReference type="NCBIfam" id="TIGR00546">
    <property type="entry name" value="lnt"/>
    <property type="match status" value="1"/>
</dbReference>
<gene>
    <name evidence="9" type="primary">lnt</name>
    <name evidence="11" type="ORF">AW736_13080</name>
</gene>